<gene>
    <name evidence="2" type="ORF">UFOVP460_53</name>
</gene>
<evidence type="ECO:0000313" key="2">
    <source>
        <dbReference type="EMBL" id="CAB4144646.1"/>
    </source>
</evidence>
<evidence type="ECO:0000259" key="1">
    <source>
        <dbReference type="Pfam" id="PF12728"/>
    </source>
</evidence>
<reference evidence="2" key="1">
    <citation type="submission" date="2020-04" db="EMBL/GenBank/DDBJ databases">
        <authorList>
            <person name="Chiriac C."/>
            <person name="Salcher M."/>
            <person name="Ghai R."/>
            <person name="Kavagutti S V."/>
        </authorList>
    </citation>
    <scope>NUCLEOTIDE SEQUENCE</scope>
</reference>
<sequence length="64" mass="7695">MQDYYPMILTRTRAMLFAGISRNELEKLAKSGRVRYFTTNGGHRRFVRADLNRYLNEKLQELQR</sequence>
<dbReference type="EMBL" id="LR796434">
    <property type="protein sequence ID" value="CAB4144646.1"/>
    <property type="molecule type" value="Genomic_DNA"/>
</dbReference>
<name>A0A6J5MHT6_9CAUD</name>
<dbReference type="Pfam" id="PF12728">
    <property type="entry name" value="HTH_17"/>
    <property type="match status" value="1"/>
</dbReference>
<accession>A0A6J5MHT6</accession>
<feature type="domain" description="Helix-turn-helix" evidence="1">
    <location>
        <begin position="14"/>
        <end position="58"/>
    </location>
</feature>
<protein>
    <submittedName>
        <fullName evidence="2">Helix-turn-helix domain containing protein</fullName>
    </submittedName>
</protein>
<organism evidence="2">
    <name type="scientific">uncultured Caudovirales phage</name>
    <dbReference type="NCBI Taxonomy" id="2100421"/>
    <lineage>
        <taxon>Viruses</taxon>
        <taxon>Duplodnaviria</taxon>
        <taxon>Heunggongvirae</taxon>
        <taxon>Uroviricota</taxon>
        <taxon>Caudoviricetes</taxon>
        <taxon>Peduoviridae</taxon>
        <taxon>Maltschvirus</taxon>
        <taxon>Maltschvirus maltsch</taxon>
    </lineage>
</organism>
<proteinExistence type="predicted"/>
<dbReference type="InterPro" id="IPR041657">
    <property type="entry name" value="HTH_17"/>
</dbReference>